<feature type="domain" description="Glycosyltransferase 2-like" evidence="2">
    <location>
        <begin position="42"/>
        <end position="214"/>
    </location>
</feature>
<dbReference type="AlphaFoldDB" id="A0A1G7PP51"/>
<organism evidence="3 4">
    <name type="scientific">Terriglobus roseus</name>
    <dbReference type="NCBI Taxonomy" id="392734"/>
    <lineage>
        <taxon>Bacteria</taxon>
        <taxon>Pseudomonadati</taxon>
        <taxon>Acidobacteriota</taxon>
        <taxon>Terriglobia</taxon>
        <taxon>Terriglobales</taxon>
        <taxon>Acidobacteriaceae</taxon>
        <taxon>Terriglobus</taxon>
    </lineage>
</organism>
<keyword evidence="1" id="KW-0472">Membrane</keyword>
<feature type="transmembrane region" description="Helical" evidence="1">
    <location>
        <begin position="172"/>
        <end position="188"/>
    </location>
</feature>
<dbReference type="PANTHER" id="PTHR43646:SF3">
    <property type="entry name" value="SLR1566 PROTEIN"/>
    <property type="match status" value="1"/>
</dbReference>
<feature type="transmembrane region" description="Helical" evidence="1">
    <location>
        <begin position="333"/>
        <end position="357"/>
    </location>
</feature>
<dbReference type="InterPro" id="IPR029044">
    <property type="entry name" value="Nucleotide-diphossugar_trans"/>
</dbReference>
<dbReference type="PANTHER" id="PTHR43646">
    <property type="entry name" value="GLYCOSYLTRANSFERASE"/>
    <property type="match status" value="1"/>
</dbReference>
<dbReference type="Pfam" id="PF00535">
    <property type="entry name" value="Glycos_transf_2"/>
    <property type="match status" value="1"/>
</dbReference>
<name>A0A1G7PP51_9BACT</name>
<evidence type="ECO:0000313" key="3">
    <source>
        <dbReference type="EMBL" id="SDF88027.1"/>
    </source>
</evidence>
<keyword evidence="4" id="KW-1185">Reference proteome</keyword>
<feature type="transmembrane region" description="Helical" evidence="1">
    <location>
        <begin position="279"/>
        <end position="299"/>
    </location>
</feature>
<evidence type="ECO:0000313" key="4">
    <source>
        <dbReference type="Proteomes" id="UP000182427"/>
    </source>
</evidence>
<keyword evidence="1" id="KW-0812">Transmembrane</keyword>
<proteinExistence type="predicted"/>
<dbReference type="SUPFAM" id="SSF53448">
    <property type="entry name" value="Nucleotide-diphospho-sugar transferases"/>
    <property type="match status" value="1"/>
</dbReference>
<feature type="transmembrane region" description="Helical" evidence="1">
    <location>
        <begin position="305"/>
        <end position="321"/>
    </location>
</feature>
<dbReference type="CDD" id="cd00761">
    <property type="entry name" value="Glyco_tranf_GTA_type"/>
    <property type="match status" value="1"/>
</dbReference>
<gene>
    <name evidence="3" type="ORF">SAMN05444167_3578</name>
</gene>
<dbReference type="NCBIfam" id="TIGR03469">
    <property type="entry name" value="HpnB"/>
    <property type="match status" value="1"/>
</dbReference>
<dbReference type="InterPro" id="IPR001173">
    <property type="entry name" value="Glyco_trans_2-like"/>
</dbReference>
<protein>
    <submittedName>
        <fullName evidence="3">Hopene-associated glycosyltransferase HpnB</fullName>
    </submittedName>
</protein>
<dbReference type="Proteomes" id="UP000182427">
    <property type="component" value="Chromosome I"/>
</dbReference>
<dbReference type="RefSeq" id="WP_197674904.1">
    <property type="nucleotide sequence ID" value="NZ_LT629690.1"/>
</dbReference>
<accession>A0A1G7PP51</accession>
<dbReference type="EMBL" id="LT629690">
    <property type="protein sequence ID" value="SDF88027.1"/>
    <property type="molecule type" value="Genomic_DNA"/>
</dbReference>
<evidence type="ECO:0000256" key="1">
    <source>
        <dbReference type="SAM" id="Phobius"/>
    </source>
</evidence>
<dbReference type="Gene3D" id="3.90.550.10">
    <property type="entry name" value="Spore Coat Polysaccharide Biosynthesis Protein SpsA, Chain A"/>
    <property type="match status" value="1"/>
</dbReference>
<evidence type="ECO:0000259" key="2">
    <source>
        <dbReference type="Pfam" id="PF00535"/>
    </source>
</evidence>
<keyword evidence="1" id="KW-1133">Transmembrane helix</keyword>
<reference evidence="4" key="1">
    <citation type="submission" date="2016-10" db="EMBL/GenBank/DDBJ databases">
        <authorList>
            <person name="Varghese N."/>
            <person name="Submissions S."/>
        </authorList>
    </citation>
    <scope>NUCLEOTIDE SEQUENCE [LARGE SCALE GENOMIC DNA]</scope>
    <source>
        <strain evidence="4">GAS232</strain>
    </source>
</reference>
<dbReference type="GO" id="GO:0016740">
    <property type="term" value="F:transferase activity"/>
    <property type="evidence" value="ECO:0007669"/>
    <property type="project" value="UniProtKB-KW"/>
</dbReference>
<dbReference type="InterPro" id="IPR017832">
    <property type="entry name" value="Glyco_trans_2_hopen-assoc_HpnB"/>
</dbReference>
<sequence length="372" mass="41356">MLVLASIVVAAWVYLAVAHGYFWQAGPELPHHVTPQMARVAVVMPARDEAEHIEHTLCALLRQHYPWPFRIILVDDNSTDRTGEIARDIAAEDPRLTVVQGQPLPPGWTGKMWAVSQGLEHAEDADYVLLTDADIVHASSHVEQLVAAAQAGEYDLVSEMVRLRCKTVPERFAIPAFVFFFAMLYPFARVANKRSKVAAAAGGTMLVSQAALRRIEGVSRIRAELIDDCALAREVKQGGHAIWLGHATRATSLRQYPHFRDTWQMIARTAYVQLQYSPLMLLGTVVGMLLLYAVPLALALHTRGITMWCGAVAWVLMAALFQPILRRYQQSPLWGIALPVIAMFYMAATVGSAVRFYRGKGGQWKNRTYPSA</sequence>
<keyword evidence="3" id="KW-0808">Transferase</keyword>